<feature type="compositionally biased region" description="Basic residues" evidence="3">
    <location>
        <begin position="357"/>
        <end position="384"/>
    </location>
</feature>
<dbReference type="PROSITE" id="PS51938">
    <property type="entry name" value="SUZ_C"/>
    <property type="match status" value="1"/>
</dbReference>
<dbReference type="AlphaFoldDB" id="A0AAE1BHA6"/>
<evidence type="ECO:0000259" key="4">
    <source>
        <dbReference type="PROSITE" id="PS50961"/>
    </source>
</evidence>
<evidence type="ECO:0000313" key="7">
    <source>
        <dbReference type="Proteomes" id="UP001286313"/>
    </source>
</evidence>
<comment type="caution">
    <text evidence="6">The sequence shown here is derived from an EMBL/GenBank/DDBJ whole genome shotgun (WGS) entry which is preliminary data.</text>
</comment>
<evidence type="ECO:0000313" key="6">
    <source>
        <dbReference type="EMBL" id="KAK3850776.1"/>
    </source>
</evidence>
<sequence length="556" mass="61534">MVGGGGGGDTEQAPRGITTTGDILSFHDGHSPSTTSSITTDTDDDEGGTTTSPTAPKISIDLTEVGEDVLATQVGEVSLKEKLQKQQLEDDDDNNDCDLDVGAARRVRELVEYYLSDDHLVKDMFLLKHVTRHREGFVSIKLIASYKKVKRVSRGWRGVAVALKESNTLLLSPDATKVRRLAPLSALLHHDTRPFRMVLAAGVSTDKASMGTLAELFARFGDVMALQLHRPGGRYLPEVRQAERHHPELTSEICVLVEYDKVHQARHAVKYLLNNNTECGMRPIELPRPSPRSSSSHLDKPAISTEGESAYYSTSDFSEPPSPVCHPRTPLPRMRSPFSPYSSVVSSPSPSPITTRRPVRRPSPHNQHHHHKYQQQHHHNHHHQQQQQSSPESSPPSPYQHHKYQQQHHYNQQQQSSPESSPPSPYKPRRDNNNILSSPSSSTESRLDAPCCLHPPGSSPLPRRILARSRDSPSAPRRGSGSGSGFIGSSSGSLSPWLRRRNLSTRSAHSSPSASPLLRRRHDTTSMLPDNITRFPRGPDGSKGFIQRRTLVSPCA</sequence>
<name>A0AAE1BHA6_PETCI</name>
<feature type="region of interest" description="Disordered" evidence="3">
    <location>
        <begin position="279"/>
        <end position="556"/>
    </location>
</feature>
<dbReference type="GO" id="GO:0003729">
    <property type="term" value="F:mRNA binding"/>
    <property type="evidence" value="ECO:0007669"/>
    <property type="project" value="TreeGrafter"/>
</dbReference>
<feature type="domain" description="SUZ-C" evidence="5">
    <location>
        <begin position="512"/>
        <end position="549"/>
    </location>
</feature>
<dbReference type="InterPro" id="IPR045180">
    <property type="entry name" value="La_dom_prot"/>
</dbReference>
<gene>
    <name evidence="6" type="ORF">Pcinc_042540</name>
</gene>
<protein>
    <recommendedName>
        <fullName evidence="8">La-related protein 6</fullName>
    </recommendedName>
</protein>
<dbReference type="InterPro" id="IPR036388">
    <property type="entry name" value="WH-like_DNA-bd_sf"/>
</dbReference>
<dbReference type="InterPro" id="IPR036390">
    <property type="entry name" value="WH_DNA-bd_sf"/>
</dbReference>
<feature type="compositionally biased region" description="Low complexity" evidence="3">
    <location>
        <begin position="487"/>
        <end position="497"/>
    </location>
</feature>
<dbReference type="PANTHER" id="PTHR22792:SF140">
    <property type="entry name" value="ACHILLES, ISOFORM A"/>
    <property type="match status" value="1"/>
</dbReference>
<feature type="compositionally biased region" description="Low complexity" evidence="3">
    <location>
        <begin position="506"/>
        <end position="517"/>
    </location>
</feature>
<feature type="compositionally biased region" description="Low complexity" evidence="3">
    <location>
        <begin position="31"/>
        <end position="40"/>
    </location>
</feature>
<feature type="compositionally biased region" description="Low complexity" evidence="3">
    <location>
        <begin position="335"/>
        <end position="356"/>
    </location>
</feature>
<feature type="domain" description="HTH La-type RNA-binding" evidence="4">
    <location>
        <begin position="97"/>
        <end position="188"/>
    </location>
</feature>
<dbReference type="InterPro" id="IPR006630">
    <property type="entry name" value="La_HTH"/>
</dbReference>
<evidence type="ECO:0000256" key="1">
    <source>
        <dbReference type="ARBA" id="ARBA00022884"/>
    </source>
</evidence>
<feature type="compositionally biased region" description="Low complexity" evidence="3">
    <location>
        <begin position="407"/>
        <end position="419"/>
    </location>
</feature>
<dbReference type="Proteomes" id="UP001286313">
    <property type="component" value="Unassembled WGS sequence"/>
</dbReference>
<organism evidence="6 7">
    <name type="scientific">Petrolisthes cinctipes</name>
    <name type="common">Flat porcelain crab</name>
    <dbReference type="NCBI Taxonomy" id="88211"/>
    <lineage>
        <taxon>Eukaryota</taxon>
        <taxon>Metazoa</taxon>
        <taxon>Ecdysozoa</taxon>
        <taxon>Arthropoda</taxon>
        <taxon>Crustacea</taxon>
        <taxon>Multicrustacea</taxon>
        <taxon>Malacostraca</taxon>
        <taxon>Eumalacostraca</taxon>
        <taxon>Eucarida</taxon>
        <taxon>Decapoda</taxon>
        <taxon>Pleocyemata</taxon>
        <taxon>Anomura</taxon>
        <taxon>Galatheoidea</taxon>
        <taxon>Porcellanidae</taxon>
        <taxon>Petrolisthes</taxon>
    </lineage>
</organism>
<evidence type="ECO:0000256" key="2">
    <source>
        <dbReference type="PROSITE-ProRule" id="PRU00332"/>
    </source>
</evidence>
<reference evidence="6" key="1">
    <citation type="submission" date="2023-10" db="EMBL/GenBank/DDBJ databases">
        <title>Genome assemblies of two species of porcelain crab, Petrolisthes cinctipes and Petrolisthes manimaculis (Anomura: Porcellanidae).</title>
        <authorList>
            <person name="Angst P."/>
        </authorList>
    </citation>
    <scope>NUCLEOTIDE SEQUENCE</scope>
    <source>
        <strain evidence="6">PB745_01</strain>
        <tissue evidence="6">Gill</tissue>
    </source>
</reference>
<dbReference type="PANTHER" id="PTHR22792">
    <property type="entry name" value="LUPUS LA PROTEIN-RELATED"/>
    <property type="match status" value="1"/>
</dbReference>
<keyword evidence="1 2" id="KW-0694">RNA-binding</keyword>
<dbReference type="Gene3D" id="1.10.10.10">
    <property type="entry name" value="Winged helix-like DNA-binding domain superfamily/Winged helix DNA-binding domain"/>
    <property type="match status" value="1"/>
</dbReference>
<dbReference type="Pfam" id="PF05383">
    <property type="entry name" value="La"/>
    <property type="match status" value="1"/>
</dbReference>
<accession>A0AAE1BHA6</accession>
<dbReference type="EMBL" id="JAWQEG010008207">
    <property type="protein sequence ID" value="KAK3850776.1"/>
    <property type="molecule type" value="Genomic_DNA"/>
</dbReference>
<dbReference type="InterPro" id="IPR024642">
    <property type="entry name" value="SUZ-C"/>
</dbReference>
<keyword evidence="7" id="KW-1185">Reference proteome</keyword>
<dbReference type="GO" id="GO:0005634">
    <property type="term" value="C:nucleus"/>
    <property type="evidence" value="ECO:0007669"/>
    <property type="project" value="TreeGrafter"/>
</dbReference>
<proteinExistence type="predicted"/>
<dbReference type="SUPFAM" id="SSF46785">
    <property type="entry name" value="Winged helix' DNA-binding domain"/>
    <property type="match status" value="1"/>
</dbReference>
<evidence type="ECO:0000259" key="5">
    <source>
        <dbReference type="PROSITE" id="PS51938"/>
    </source>
</evidence>
<evidence type="ECO:0008006" key="8">
    <source>
        <dbReference type="Google" id="ProtNLM"/>
    </source>
</evidence>
<dbReference type="PROSITE" id="PS50961">
    <property type="entry name" value="HTH_LA"/>
    <property type="match status" value="1"/>
</dbReference>
<feature type="region of interest" description="Disordered" evidence="3">
    <location>
        <begin position="1"/>
        <end position="58"/>
    </location>
</feature>
<evidence type="ECO:0000256" key="3">
    <source>
        <dbReference type="SAM" id="MobiDB-lite"/>
    </source>
</evidence>
<dbReference type="Pfam" id="PF12901">
    <property type="entry name" value="SUZ-C"/>
    <property type="match status" value="1"/>
</dbReference>
<dbReference type="SMART" id="SM00715">
    <property type="entry name" value="LA"/>
    <property type="match status" value="1"/>
</dbReference>